<name>A0A9Q1RSK8_9SOLA</name>
<organism evidence="4 5">
    <name type="scientific">Anisodus acutangulus</name>
    <dbReference type="NCBI Taxonomy" id="402998"/>
    <lineage>
        <taxon>Eukaryota</taxon>
        <taxon>Viridiplantae</taxon>
        <taxon>Streptophyta</taxon>
        <taxon>Embryophyta</taxon>
        <taxon>Tracheophyta</taxon>
        <taxon>Spermatophyta</taxon>
        <taxon>Magnoliopsida</taxon>
        <taxon>eudicotyledons</taxon>
        <taxon>Gunneridae</taxon>
        <taxon>Pentapetalae</taxon>
        <taxon>asterids</taxon>
        <taxon>lamiids</taxon>
        <taxon>Solanales</taxon>
        <taxon>Solanaceae</taxon>
        <taxon>Solanoideae</taxon>
        <taxon>Hyoscyameae</taxon>
        <taxon>Anisodus</taxon>
    </lineage>
</organism>
<dbReference type="CDD" id="cd01838">
    <property type="entry name" value="Isoamyl_acetate_hydrolase_like"/>
    <property type="match status" value="1"/>
</dbReference>
<dbReference type="GO" id="GO:0016787">
    <property type="term" value="F:hydrolase activity"/>
    <property type="evidence" value="ECO:0007669"/>
    <property type="project" value="UniProtKB-KW"/>
</dbReference>
<dbReference type="InterPro" id="IPR036514">
    <property type="entry name" value="SGNH_hydro_sf"/>
</dbReference>
<dbReference type="Pfam" id="PF13472">
    <property type="entry name" value="Lipase_GDSL_2"/>
    <property type="match status" value="1"/>
</dbReference>
<comment type="similarity">
    <text evidence="1">Belongs to the 'GDSL' lipolytic enzyme family.</text>
</comment>
<gene>
    <name evidence="4" type="ORF">K7X08_037856</name>
</gene>
<dbReference type="FunFam" id="3.40.50.1110:FF:000002">
    <property type="entry name" value="isoamyl acetate-hydrolyzing esterase 1 homolog"/>
    <property type="match status" value="1"/>
</dbReference>
<comment type="caution">
    <text evidence="4">The sequence shown here is derived from an EMBL/GenBank/DDBJ whole genome shotgun (WGS) entry which is preliminary data.</text>
</comment>
<evidence type="ECO:0000256" key="1">
    <source>
        <dbReference type="ARBA" id="ARBA00008668"/>
    </source>
</evidence>
<dbReference type="InterPro" id="IPR045136">
    <property type="entry name" value="Iah1-like"/>
</dbReference>
<dbReference type="SUPFAM" id="SSF52266">
    <property type="entry name" value="SGNH hydrolase"/>
    <property type="match status" value="1"/>
</dbReference>
<keyword evidence="2" id="KW-0378">Hydrolase</keyword>
<dbReference type="Gene3D" id="3.40.50.1110">
    <property type="entry name" value="SGNH hydrolase"/>
    <property type="match status" value="1"/>
</dbReference>
<dbReference type="AlphaFoldDB" id="A0A9Q1RSK8"/>
<reference evidence="5" key="1">
    <citation type="journal article" date="2023" name="Proc. Natl. Acad. Sci. U.S.A.">
        <title>Genomic and structural basis for evolution of tropane alkaloid biosynthesis.</title>
        <authorList>
            <person name="Wanga Y.-J."/>
            <person name="Taina T."/>
            <person name="Yua J.-Y."/>
            <person name="Lia J."/>
            <person name="Xua B."/>
            <person name="Chenc J."/>
            <person name="D'Auriad J.C."/>
            <person name="Huanga J.-P."/>
            <person name="Huanga S.-X."/>
        </authorList>
    </citation>
    <scope>NUCLEOTIDE SEQUENCE [LARGE SCALE GENOMIC DNA]</scope>
    <source>
        <strain evidence="5">cv. KIB-2019</strain>
    </source>
</reference>
<dbReference type="EMBL" id="JAJAGQ010000002">
    <property type="protein sequence ID" value="KAJ8570884.1"/>
    <property type="molecule type" value="Genomic_DNA"/>
</dbReference>
<keyword evidence="5" id="KW-1185">Reference proteome</keyword>
<feature type="domain" description="SGNH hydrolase-type esterase" evidence="3">
    <location>
        <begin position="11"/>
        <end position="194"/>
    </location>
</feature>
<sequence length="253" mass="28494">MVGPSRPQIVLFGSSIVQFSYNHEGWGAILTDLYACKADIVLRGYGGWNTRIALQVLDQIFPKDAAVQPSLVIVYFGGNDSVRPDPNDLSSSHVPLPEYIQNMKKIVLHLKSLSEKTRIIILSTPAVNEEQIIKVYGNSRRSNESSQKYSEACIQMCQELGIKVIDLWTALQNRDDWLTAHFTDGVHLSAEGSKVVVKEILKVVKEAEWEPNLHWRSLPTEFGKYSPCIFLGPDSKTAVNVGDMDFDWQTQWI</sequence>
<dbReference type="InterPro" id="IPR013830">
    <property type="entry name" value="SGNH_hydro"/>
</dbReference>
<dbReference type="PANTHER" id="PTHR14209:SF10">
    <property type="entry name" value="SGNH HYDROLASE-TYPE ESTERASE DOMAIN-CONTAINING PROTEIN"/>
    <property type="match status" value="1"/>
</dbReference>
<evidence type="ECO:0000256" key="2">
    <source>
        <dbReference type="ARBA" id="ARBA00022801"/>
    </source>
</evidence>
<evidence type="ECO:0000313" key="5">
    <source>
        <dbReference type="Proteomes" id="UP001152561"/>
    </source>
</evidence>
<dbReference type="OrthoDB" id="671439at2759"/>
<proteinExistence type="inferred from homology"/>
<protein>
    <recommendedName>
        <fullName evidence="3">SGNH hydrolase-type esterase domain-containing protein</fullName>
    </recommendedName>
</protein>
<evidence type="ECO:0000259" key="3">
    <source>
        <dbReference type="Pfam" id="PF13472"/>
    </source>
</evidence>
<dbReference type="Proteomes" id="UP001152561">
    <property type="component" value="Unassembled WGS sequence"/>
</dbReference>
<dbReference type="PANTHER" id="PTHR14209">
    <property type="entry name" value="ISOAMYL ACETATE-HYDROLYZING ESTERASE 1"/>
    <property type="match status" value="1"/>
</dbReference>
<evidence type="ECO:0000313" key="4">
    <source>
        <dbReference type="EMBL" id="KAJ8570884.1"/>
    </source>
</evidence>
<accession>A0A9Q1RSK8</accession>